<organism evidence="1 2">
    <name type="scientific">Datura stramonium</name>
    <name type="common">Jimsonweed</name>
    <name type="synonym">Common thornapple</name>
    <dbReference type="NCBI Taxonomy" id="4076"/>
    <lineage>
        <taxon>Eukaryota</taxon>
        <taxon>Viridiplantae</taxon>
        <taxon>Streptophyta</taxon>
        <taxon>Embryophyta</taxon>
        <taxon>Tracheophyta</taxon>
        <taxon>Spermatophyta</taxon>
        <taxon>Magnoliopsida</taxon>
        <taxon>eudicotyledons</taxon>
        <taxon>Gunneridae</taxon>
        <taxon>Pentapetalae</taxon>
        <taxon>asterids</taxon>
        <taxon>lamiids</taxon>
        <taxon>Solanales</taxon>
        <taxon>Solanaceae</taxon>
        <taxon>Solanoideae</taxon>
        <taxon>Datureae</taxon>
        <taxon>Datura</taxon>
    </lineage>
</organism>
<reference evidence="1 2" key="1">
    <citation type="journal article" date="2021" name="BMC Genomics">
        <title>Datura genome reveals duplications of psychoactive alkaloid biosynthetic genes and high mutation rate following tissue culture.</title>
        <authorList>
            <person name="Rajewski A."/>
            <person name="Carter-House D."/>
            <person name="Stajich J."/>
            <person name="Litt A."/>
        </authorList>
    </citation>
    <scope>NUCLEOTIDE SEQUENCE [LARGE SCALE GENOMIC DNA]</scope>
    <source>
        <strain evidence="1">AR-01</strain>
    </source>
</reference>
<dbReference type="Proteomes" id="UP000823775">
    <property type="component" value="Unassembled WGS sequence"/>
</dbReference>
<protein>
    <submittedName>
        <fullName evidence="1">Uncharacterized protein</fullName>
    </submittedName>
</protein>
<proteinExistence type="predicted"/>
<name>A0ABS8VJC2_DATST</name>
<dbReference type="EMBL" id="JACEIK010005187">
    <property type="protein sequence ID" value="MCE0480896.1"/>
    <property type="molecule type" value="Genomic_DNA"/>
</dbReference>
<sequence>MTIEACKWLRKNLLTPDEYGIYLLRRGVKRVGGVLGKNELLGAIGGPYCQLPNGLLMIGSYRTYPNWVLPVPGPLQESNRFPCNPYWE</sequence>
<evidence type="ECO:0000313" key="2">
    <source>
        <dbReference type="Proteomes" id="UP000823775"/>
    </source>
</evidence>
<feature type="non-terminal residue" evidence="1">
    <location>
        <position position="88"/>
    </location>
</feature>
<accession>A0ABS8VJC2</accession>
<evidence type="ECO:0000313" key="1">
    <source>
        <dbReference type="EMBL" id="MCE0480896.1"/>
    </source>
</evidence>
<keyword evidence="2" id="KW-1185">Reference proteome</keyword>
<comment type="caution">
    <text evidence="1">The sequence shown here is derived from an EMBL/GenBank/DDBJ whole genome shotgun (WGS) entry which is preliminary data.</text>
</comment>
<gene>
    <name evidence="1" type="ORF">HAX54_038124</name>
</gene>